<evidence type="ECO:0000313" key="2">
    <source>
        <dbReference type="EMBL" id="KAL1569624.1"/>
    </source>
</evidence>
<dbReference type="InterPro" id="IPR036047">
    <property type="entry name" value="F-box-like_dom_sf"/>
</dbReference>
<evidence type="ECO:0000259" key="1">
    <source>
        <dbReference type="Pfam" id="PF00646"/>
    </source>
</evidence>
<name>A0ABD1IPJ7_SALDI</name>
<dbReference type="PANTHER" id="PTHR31672:SF13">
    <property type="entry name" value="F-BOX PROTEIN CPR30-LIKE"/>
    <property type="match status" value="1"/>
</dbReference>
<keyword evidence="3" id="KW-1185">Reference proteome</keyword>
<sequence>MRQKRGEEGAREKRSATRLCISTKFRRKTPNFREEIIAEILFRLHVKSLLRFLSVSLSWRRLISNHHFRDSHFQISTKGMIFTRRRLITTVQLQFYTLKHCSLHSLIAGAKVYGS</sequence>
<dbReference type="Gene3D" id="1.20.1280.50">
    <property type="match status" value="1"/>
</dbReference>
<reference evidence="2 3" key="1">
    <citation type="submission" date="2024-06" db="EMBL/GenBank/DDBJ databases">
        <title>A chromosome level genome sequence of Diviner's sage (Salvia divinorum).</title>
        <authorList>
            <person name="Ford S.A."/>
            <person name="Ro D.-K."/>
            <person name="Ness R.W."/>
            <person name="Phillips M.A."/>
        </authorList>
    </citation>
    <scope>NUCLEOTIDE SEQUENCE [LARGE SCALE GENOMIC DNA]</scope>
    <source>
        <strain evidence="2">SAF-2024a</strain>
        <tissue evidence="2">Leaf</tissue>
    </source>
</reference>
<dbReference type="Pfam" id="PF00646">
    <property type="entry name" value="F-box"/>
    <property type="match status" value="1"/>
</dbReference>
<accession>A0ABD1IPJ7</accession>
<dbReference type="SUPFAM" id="SSF81383">
    <property type="entry name" value="F-box domain"/>
    <property type="match status" value="1"/>
</dbReference>
<dbReference type="InterPro" id="IPR001810">
    <property type="entry name" value="F-box_dom"/>
</dbReference>
<proteinExistence type="predicted"/>
<feature type="domain" description="F-box" evidence="1">
    <location>
        <begin position="34"/>
        <end position="69"/>
    </location>
</feature>
<protein>
    <submittedName>
        <fullName evidence="2">F-box/kelch-repeat protein-like protein</fullName>
    </submittedName>
</protein>
<dbReference type="PANTHER" id="PTHR31672">
    <property type="entry name" value="BNACNNG10540D PROTEIN"/>
    <property type="match status" value="1"/>
</dbReference>
<dbReference type="AlphaFoldDB" id="A0ABD1IPJ7"/>
<dbReference type="EMBL" id="JBEAFC010000001">
    <property type="protein sequence ID" value="KAL1569624.1"/>
    <property type="molecule type" value="Genomic_DNA"/>
</dbReference>
<dbReference type="InterPro" id="IPR050796">
    <property type="entry name" value="SCF_F-box_component"/>
</dbReference>
<organism evidence="2 3">
    <name type="scientific">Salvia divinorum</name>
    <name type="common">Maria pastora</name>
    <name type="synonym">Diviner's sage</name>
    <dbReference type="NCBI Taxonomy" id="28513"/>
    <lineage>
        <taxon>Eukaryota</taxon>
        <taxon>Viridiplantae</taxon>
        <taxon>Streptophyta</taxon>
        <taxon>Embryophyta</taxon>
        <taxon>Tracheophyta</taxon>
        <taxon>Spermatophyta</taxon>
        <taxon>Magnoliopsida</taxon>
        <taxon>eudicotyledons</taxon>
        <taxon>Gunneridae</taxon>
        <taxon>Pentapetalae</taxon>
        <taxon>asterids</taxon>
        <taxon>lamiids</taxon>
        <taxon>Lamiales</taxon>
        <taxon>Lamiaceae</taxon>
        <taxon>Nepetoideae</taxon>
        <taxon>Mentheae</taxon>
        <taxon>Salviinae</taxon>
        <taxon>Salvia</taxon>
        <taxon>Salvia subgen. Calosphace</taxon>
    </lineage>
</organism>
<evidence type="ECO:0000313" key="3">
    <source>
        <dbReference type="Proteomes" id="UP001567538"/>
    </source>
</evidence>
<comment type="caution">
    <text evidence="2">The sequence shown here is derived from an EMBL/GenBank/DDBJ whole genome shotgun (WGS) entry which is preliminary data.</text>
</comment>
<gene>
    <name evidence="2" type="ORF">AAHA92_01083</name>
</gene>
<dbReference type="Proteomes" id="UP001567538">
    <property type="component" value="Unassembled WGS sequence"/>
</dbReference>